<feature type="region of interest" description="Disordered" evidence="1">
    <location>
        <begin position="43"/>
        <end position="110"/>
    </location>
</feature>
<dbReference type="InParanoid" id="A0A2J6TR79"/>
<sequence>MPPCGYTWKLLIESMHATKPQEPIPRSKESGLYLLVPGTQPRVCQSPSTIHARNPRSRAKSATFPHPQYSTIPLQTIPSRHNAVNMSDPNQDFDYSNLNRKGGNGGKNDKPPYPCTCEEWHWYKNCPLRYCIQNPWAESKKGKKGKKGKK</sequence>
<name>A0A2J6TR79_9HELO</name>
<gene>
    <name evidence="2" type="ORF">K444DRAFT_182195</name>
</gene>
<dbReference type="AlphaFoldDB" id="A0A2J6TR79"/>
<accession>A0A2J6TR79</accession>
<evidence type="ECO:0000313" key="2">
    <source>
        <dbReference type="EMBL" id="PMD65527.1"/>
    </source>
</evidence>
<feature type="compositionally biased region" description="Polar residues" evidence="1">
    <location>
        <begin position="68"/>
        <end position="96"/>
    </location>
</feature>
<reference evidence="2 3" key="1">
    <citation type="submission" date="2016-04" db="EMBL/GenBank/DDBJ databases">
        <title>A degradative enzymes factory behind the ericoid mycorrhizal symbiosis.</title>
        <authorList>
            <consortium name="DOE Joint Genome Institute"/>
            <person name="Martino E."/>
            <person name="Morin E."/>
            <person name="Grelet G."/>
            <person name="Kuo A."/>
            <person name="Kohler A."/>
            <person name="Daghino S."/>
            <person name="Barry K."/>
            <person name="Choi C."/>
            <person name="Cichocki N."/>
            <person name="Clum A."/>
            <person name="Copeland A."/>
            <person name="Hainaut M."/>
            <person name="Haridas S."/>
            <person name="Labutti K."/>
            <person name="Lindquist E."/>
            <person name="Lipzen A."/>
            <person name="Khouja H.-R."/>
            <person name="Murat C."/>
            <person name="Ohm R."/>
            <person name="Olson A."/>
            <person name="Spatafora J."/>
            <person name="Veneault-Fourrey C."/>
            <person name="Henrissat B."/>
            <person name="Grigoriev I."/>
            <person name="Martin F."/>
            <person name="Perotto S."/>
        </authorList>
    </citation>
    <scope>NUCLEOTIDE SEQUENCE [LARGE SCALE GENOMIC DNA]</scope>
    <source>
        <strain evidence="2 3">E</strain>
    </source>
</reference>
<proteinExistence type="predicted"/>
<dbReference type="GeneID" id="36578905"/>
<protein>
    <submittedName>
        <fullName evidence="2">Uncharacterized protein</fullName>
    </submittedName>
</protein>
<dbReference type="RefSeq" id="XP_024742431.1">
    <property type="nucleotide sequence ID" value="XM_024870823.1"/>
</dbReference>
<organism evidence="2 3">
    <name type="scientific">Hyaloscypha bicolor E</name>
    <dbReference type="NCBI Taxonomy" id="1095630"/>
    <lineage>
        <taxon>Eukaryota</taxon>
        <taxon>Fungi</taxon>
        <taxon>Dikarya</taxon>
        <taxon>Ascomycota</taxon>
        <taxon>Pezizomycotina</taxon>
        <taxon>Leotiomycetes</taxon>
        <taxon>Helotiales</taxon>
        <taxon>Hyaloscyphaceae</taxon>
        <taxon>Hyaloscypha</taxon>
        <taxon>Hyaloscypha bicolor</taxon>
    </lineage>
</organism>
<dbReference type="Proteomes" id="UP000235371">
    <property type="component" value="Unassembled WGS sequence"/>
</dbReference>
<evidence type="ECO:0000313" key="3">
    <source>
        <dbReference type="Proteomes" id="UP000235371"/>
    </source>
</evidence>
<evidence type="ECO:0000256" key="1">
    <source>
        <dbReference type="SAM" id="MobiDB-lite"/>
    </source>
</evidence>
<dbReference type="EMBL" id="KZ613746">
    <property type="protein sequence ID" value="PMD65527.1"/>
    <property type="molecule type" value="Genomic_DNA"/>
</dbReference>
<keyword evidence="3" id="KW-1185">Reference proteome</keyword>